<sequence>MQTRAKAMGHQIHPMLVAFPLGLLGTGVIFDIVFLITGRTGFEIAAAYTIGAGVIGGLLAALFGAIDAASIPSRTRAKRIGLLHGLGNVAALALFAISWVLREQATAWHASTLALILSFVGIVVLAGTAWLGGELVERLGIGVAPDADVNSPSSLSSQRRGLASH</sequence>
<organism evidence="3 4">
    <name type="scientific">Rugosimonospora acidiphila</name>
    <dbReference type="NCBI Taxonomy" id="556531"/>
    <lineage>
        <taxon>Bacteria</taxon>
        <taxon>Bacillati</taxon>
        <taxon>Actinomycetota</taxon>
        <taxon>Actinomycetes</taxon>
        <taxon>Micromonosporales</taxon>
        <taxon>Micromonosporaceae</taxon>
        <taxon>Rugosimonospora</taxon>
    </lineage>
</organism>
<feature type="transmembrane region" description="Helical" evidence="1">
    <location>
        <begin position="107"/>
        <end position="131"/>
    </location>
</feature>
<dbReference type="Pfam" id="PF09990">
    <property type="entry name" value="DUF2231"/>
    <property type="match status" value="1"/>
</dbReference>
<keyword evidence="1" id="KW-0812">Transmembrane</keyword>
<reference evidence="4" key="1">
    <citation type="journal article" date="2019" name="Int. J. Syst. Evol. Microbiol.">
        <title>The Global Catalogue of Microorganisms (GCM) 10K type strain sequencing project: providing services to taxonomists for standard genome sequencing and annotation.</title>
        <authorList>
            <consortium name="The Broad Institute Genomics Platform"/>
            <consortium name="The Broad Institute Genome Sequencing Center for Infectious Disease"/>
            <person name="Wu L."/>
            <person name="Ma J."/>
        </authorList>
    </citation>
    <scope>NUCLEOTIDE SEQUENCE [LARGE SCALE GENOMIC DNA]</scope>
    <source>
        <strain evidence="4">JCM 18304</strain>
    </source>
</reference>
<keyword evidence="1" id="KW-0472">Membrane</keyword>
<keyword evidence="4" id="KW-1185">Reference proteome</keyword>
<evidence type="ECO:0000259" key="2">
    <source>
        <dbReference type="Pfam" id="PF09990"/>
    </source>
</evidence>
<dbReference type="RefSeq" id="WP_345626745.1">
    <property type="nucleotide sequence ID" value="NZ_BAABJQ010000003.1"/>
</dbReference>
<evidence type="ECO:0000313" key="3">
    <source>
        <dbReference type="EMBL" id="GAA5180011.1"/>
    </source>
</evidence>
<dbReference type="InterPro" id="IPR019251">
    <property type="entry name" value="DUF2231_TM"/>
</dbReference>
<name>A0ABP9RMF8_9ACTN</name>
<gene>
    <name evidence="3" type="ORF">GCM10023322_11320</name>
</gene>
<feature type="transmembrane region" description="Helical" evidence="1">
    <location>
        <begin position="48"/>
        <end position="69"/>
    </location>
</feature>
<dbReference type="EMBL" id="BAABJQ010000003">
    <property type="protein sequence ID" value="GAA5180011.1"/>
    <property type="molecule type" value="Genomic_DNA"/>
</dbReference>
<comment type="caution">
    <text evidence="3">The sequence shown here is derived from an EMBL/GenBank/DDBJ whole genome shotgun (WGS) entry which is preliminary data.</text>
</comment>
<accession>A0ABP9RMF8</accession>
<evidence type="ECO:0000256" key="1">
    <source>
        <dbReference type="SAM" id="Phobius"/>
    </source>
</evidence>
<feature type="transmembrane region" description="Helical" evidence="1">
    <location>
        <begin position="12"/>
        <end position="36"/>
    </location>
</feature>
<dbReference type="Proteomes" id="UP001501570">
    <property type="component" value="Unassembled WGS sequence"/>
</dbReference>
<protein>
    <submittedName>
        <fullName evidence="3">DUF2231 domain-containing protein</fullName>
    </submittedName>
</protein>
<feature type="domain" description="DUF2231" evidence="2">
    <location>
        <begin position="9"/>
        <end position="144"/>
    </location>
</feature>
<keyword evidence="1" id="KW-1133">Transmembrane helix</keyword>
<feature type="transmembrane region" description="Helical" evidence="1">
    <location>
        <begin position="81"/>
        <end position="101"/>
    </location>
</feature>
<proteinExistence type="predicted"/>
<evidence type="ECO:0000313" key="4">
    <source>
        <dbReference type="Proteomes" id="UP001501570"/>
    </source>
</evidence>